<reference evidence="8" key="3">
    <citation type="submission" date="2019-06" db="EMBL/GenBank/DDBJ databases">
        <authorList>
            <person name="Poynton C."/>
            <person name="Hasenbein S."/>
            <person name="Benoit J.B."/>
            <person name="Sepulveda M.S."/>
            <person name="Poelchau M.F."/>
            <person name="Murali S.C."/>
            <person name="Chen S."/>
            <person name="Glastad K.M."/>
            <person name="Werren J.H."/>
            <person name="Vineis J.H."/>
            <person name="Bowen J.L."/>
            <person name="Friedrich M."/>
            <person name="Jones J."/>
            <person name="Robertson H.M."/>
            <person name="Feyereisen R."/>
            <person name="Mechler-Hickson A."/>
            <person name="Mathers N."/>
            <person name="Lee C.E."/>
            <person name="Colbourne J.K."/>
            <person name="Biales A."/>
            <person name="Johnston J.S."/>
            <person name="Wellborn G.A."/>
            <person name="Rosendale A.J."/>
            <person name="Cridge A.G."/>
            <person name="Munoz-Torres M.C."/>
            <person name="Bain P.A."/>
            <person name="Manny A.R."/>
            <person name="Major K.M."/>
            <person name="Lambert F.N."/>
            <person name="Vulpe C.D."/>
            <person name="Tuck P."/>
            <person name="Blalock B.J."/>
            <person name="Lin Y.-Y."/>
            <person name="Smith M.E."/>
            <person name="Ochoa-Acuna H."/>
            <person name="Chen M.-J.M."/>
            <person name="Childers C.P."/>
            <person name="Qu J."/>
            <person name="Dugan S."/>
            <person name="Lee S.L."/>
            <person name="Chao H."/>
            <person name="Dinh H."/>
            <person name="Han Y."/>
            <person name="Doddapaneni H."/>
            <person name="Worley K.C."/>
            <person name="Muzny D.M."/>
            <person name="Gibbs R.A."/>
            <person name="Richards S."/>
        </authorList>
    </citation>
    <scope>NUCLEOTIDE SEQUENCE</scope>
    <source>
        <strain evidence="8">HAZT.00-mixed</strain>
        <tissue evidence="8">Whole organism</tissue>
    </source>
</reference>
<dbReference type="InterPro" id="IPR018795">
    <property type="entry name" value="K2013-like"/>
</dbReference>
<comment type="subcellular location">
    <subcellularLocation>
        <location evidence="1">Membrane</location>
        <topology evidence="1">Single-pass type I membrane protein</topology>
    </subcellularLocation>
</comment>
<accession>A0A6A0GYJ7</accession>
<keyword evidence="5 7" id="KW-0472">Membrane</keyword>
<name>A0A6A0GYJ7_HYAAZ</name>
<evidence type="ECO:0000256" key="5">
    <source>
        <dbReference type="ARBA" id="ARBA00023136"/>
    </source>
</evidence>
<keyword evidence="3" id="KW-0732">Signal</keyword>
<dbReference type="Pfam" id="PF10222">
    <property type="entry name" value="DUF2152"/>
    <property type="match status" value="3"/>
</dbReference>
<feature type="transmembrane region" description="Helical" evidence="7">
    <location>
        <begin position="634"/>
        <end position="655"/>
    </location>
</feature>
<reference evidence="8" key="1">
    <citation type="submission" date="2014-08" db="EMBL/GenBank/DDBJ databases">
        <authorList>
            <person name="Murali S."/>
            <person name="Richards S."/>
            <person name="Bandaranaike D."/>
            <person name="Bellair M."/>
            <person name="Blankenburg K."/>
            <person name="Chao H."/>
            <person name="Dinh H."/>
            <person name="Doddapaneni H."/>
            <person name="Dugan-Rocha S."/>
            <person name="Elkadiri S."/>
            <person name="Gnanaolivu R."/>
            <person name="Hughes D."/>
            <person name="Lee S."/>
            <person name="Li M."/>
            <person name="Ming W."/>
            <person name="Munidasa M."/>
            <person name="Muniz J."/>
            <person name="Nguyen L."/>
            <person name="Osuji N."/>
            <person name="Pu L.-L."/>
            <person name="Puazo M."/>
            <person name="Skinner E."/>
            <person name="Qu C."/>
            <person name="Quiroz J."/>
            <person name="Raj R."/>
            <person name="Weissenberger G."/>
            <person name="Xin Y."/>
            <person name="Zou X."/>
            <person name="Han Y."/>
            <person name="Worley K."/>
            <person name="Muzny D."/>
            <person name="Gibbs R."/>
        </authorList>
    </citation>
    <scope>NUCLEOTIDE SEQUENCE</scope>
    <source>
        <strain evidence="8">HAZT.00-mixed</strain>
        <tissue evidence="8">Whole organism</tissue>
    </source>
</reference>
<dbReference type="GO" id="GO:0016020">
    <property type="term" value="C:membrane"/>
    <property type="evidence" value="ECO:0007669"/>
    <property type="project" value="UniProtKB-SubCell"/>
</dbReference>
<evidence type="ECO:0000256" key="1">
    <source>
        <dbReference type="ARBA" id="ARBA00004479"/>
    </source>
</evidence>
<organism evidence="8">
    <name type="scientific">Hyalella azteca</name>
    <name type="common">Amphipod</name>
    <dbReference type="NCBI Taxonomy" id="294128"/>
    <lineage>
        <taxon>Eukaryota</taxon>
        <taxon>Metazoa</taxon>
        <taxon>Ecdysozoa</taxon>
        <taxon>Arthropoda</taxon>
        <taxon>Crustacea</taxon>
        <taxon>Multicrustacea</taxon>
        <taxon>Malacostraca</taxon>
        <taxon>Eumalacostraca</taxon>
        <taxon>Peracarida</taxon>
        <taxon>Amphipoda</taxon>
        <taxon>Senticaudata</taxon>
        <taxon>Talitrida</taxon>
        <taxon>Talitroidea</taxon>
        <taxon>Hyalellidae</taxon>
        <taxon>Hyalella</taxon>
    </lineage>
</organism>
<dbReference type="EMBL" id="JQDR03011274">
    <property type="protein sequence ID" value="KAA0192996.1"/>
    <property type="molecule type" value="Genomic_DNA"/>
</dbReference>
<keyword evidence="4 7" id="KW-1133">Transmembrane helix</keyword>
<dbReference type="Proteomes" id="UP000711488">
    <property type="component" value="Unassembled WGS sequence"/>
</dbReference>
<evidence type="ECO:0000256" key="7">
    <source>
        <dbReference type="SAM" id="Phobius"/>
    </source>
</evidence>
<sequence>MHKLALSSLDAHILYTQPPELLETTMLRHAQGGVLHEAVVTDYRQATVDKIQAWRIASFATNQRSAGEAQPPVSASDTEGGGNVEVTHKLLAHRTIPSLLLQDVVVMNPNPVSVFVRITRAGEKHWSHVSTDTFSVESPLGISQPGHATRQEYSVVTGTVPAPARLAHRHQQASNKVIVVAVATLTLPPVLQVRLVPDSYPLGDWVEPRMSTTLHVLTAINYSEPIFLQDLHVATNAARQAVIQTLQSAVSESSISSLVRSHSESWSAVWRSGVHIETSRAQDSLNGDLINATIYNVLSQVGTRLLNGDLINATIYNVLSQVRAPLQETSLPPQQWADLAQQLSPRRSEGCYQGHHTLQAEKLWSPLTTIDDVQQTVQAWLITLEKQGCHGLLQAGADGVLQAMLLSMGGLSFRNLHLQMNTQASDLHRDLTFRRLYYGVDVHLNLSVEVQDHDYKPLLWLTLEQQQMPADASNDSKNSAVAGIIKPGNSLDFFKSDKSIDEISKGLFSKEGSQHINVNYIYMQSYGYSGVELLSNVPDADRRAQGHQAASESFYACDGGCLDPPVQLGRQAQPFPVKLTEPVTAVLYITADKQHMEELKHSIHVKEVAIAPGHHQSVIALHRHGHKWGRLPPLFWLSIAALIVTFHLFLVKLVVNEYCSGDVRARYRYASRSLYTLHPDDSPYFKKSVKKGAR</sequence>
<protein>
    <submittedName>
        <fullName evidence="8">Uncharacterized protein</fullName>
    </submittedName>
</protein>
<proteinExistence type="predicted"/>
<evidence type="ECO:0000256" key="4">
    <source>
        <dbReference type="ARBA" id="ARBA00022989"/>
    </source>
</evidence>
<evidence type="ECO:0000256" key="2">
    <source>
        <dbReference type="ARBA" id="ARBA00022692"/>
    </source>
</evidence>
<dbReference type="PANTHER" id="PTHR31386">
    <property type="entry name" value="UNCHARACTERIZED PROTEIN KIAA2013"/>
    <property type="match status" value="1"/>
</dbReference>
<evidence type="ECO:0000313" key="8">
    <source>
        <dbReference type="EMBL" id="KAA0192996.1"/>
    </source>
</evidence>
<evidence type="ECO:0000256" key="6">
    <source>
        <dbReference type="ARBA" id="ARBA00023180"/>
    </source>
</evidence>
<gene>
    <name evidence="8" type="ORF">HAZT_HAZT004386</name>
</gene>
<dbReference type="AlphaFoldDB" id="A0A6A0GYJ7"/>
<comment type="caution">
    <text evidence="8">The sequence shown here is derived from an EMBL/GenBank/DDBJ whole genome shotgun (WGS) entry which is preliminary data.</text>
</comment>
<keyword evidence="2 7" id="KW-0812">Transmembrane</keyword>
<keyword evidence="6" id="KW-0325">Glycoprotein</keyword>
<dbReference type="PANTHER" id="PTHR31386:SF2">
    <property type="entry name" value="SIMILAR TO RIKEN CDNA 2510039O18"/>
    <property type="match status" value="1"/>
</dbReference>
<evidence type="ECO:0000256" key="3">
    <source>
        <dbReference type="ARBA" id="ARBA00022729"/>
    </source>
</evidence>
<reference evidence="8" key="2">
    <citation type="journal article" date="2018" name="Environ. Sci. Technol.">
        <title>The Toxicogenome of Hyalella azteca: A Model for Sediment Ecotoxicology and Evolutionary Toxicology.</title>
        <authorList>
            <person name="Poynton H.C."/>
            <person name="Hasenbein S."/>
            <person name="Benoit J.B."/>
            <person name="Sepulveda M.S."/>
            <person name="Poelchau M.F."/>
            <person name="Hughes D.S.T."/>
            <person name="Murali S.C."/>
            <person name="Chen S."/>
            <person name="Glastad K.M."/>
            <person name="Goodisman M.A.D."/>
            <person name="Werren J.H."/>
            <person name="Vineis J.H."/>
            <person name="Bowen J.L."/>
            <person name="Friedrich M."/>
            <person name="Jones J."/>
            <person name="Robertson H.M."/>
            <person name="Feyereisen R."/>
            <person name="Mechler-Hickson A."/>
            <person name="Mathers N."/>
            <person name="Lee C.E."/>
            <person name="Colbourne J.K."/>
            <person name="Biales A."/>
            <person name="Johnston J.S."/>
            <person name="Wellborn G.A."/>
            <person name="Rosendale A.J."/>
            <person name="Cridge A.G."/>
            <person name="Munoz-Torres M.C."/>
            <person name="Bain P.A."/>
            <person name="Manny A.R."/>
            <person name="Major K.M."/>
            <person name="Lambert F.N."/>
            <person name="Vulpe C.D."/>
            <person name="Tuck P."/>
            <person name="Blalock B.J."/>
            <person name="Lin Y.Y."/>
            <person name="Smith M.E."/>
            <person name="Ochoa-Acuna H."/>
            <person name="Chen M.M."/>
            <person name="Childers C.P."/>
            <person name="Qu J."/>
            <person name="Dugan S."/>
            <person name="Lee S.L."/>
            <person name="Chao H."/>
            <person name="Dinh H."/>
            <person name="Han Y."/>
            <person name="Doddapaneni H."/>
            <person name="Worley K.C."/>
            <person name="Muzny D.M."/>
            <person name="Gibbs R.A."/>
            <person name="Richards S."/>
        </authorList>
    </citation>
    <scope>NUCLEOTIDE SEQUENCE</scope>
    <source>
        <strain evidence="8">HAZT.00-mixed</strain>
        <tissue evidence="8">Whole organism</tissue>
    </source>
</reference>